<proteinExistence type="predicted"/>
<dbReference type="OrthoDB" id="3296574at2"/>
<keyword evidence="3" id="KW-1185">Reference proteome</keyword>
<dbReference type="InterPro" id="IPR058548">
    <property type="entry name" value="MlaB-like_STAS"/>
</dbReference>
<dbReference type="AlphaFoldDB" id="Q2SFX7"/>
<evidence type="ECO:0000313" key="3">
    <source>
        <dbReference type="Proteomes" id="UP000000238"/>
    </source>
</evidence>
<protein>
    <submittedName>
        <fullName evidence="2">Anti-anti-sigma regulatory factor (Antagonist of anti-sigma factor)</fullName>
    </submittedName>
</protein>
<dbReference type="STRING" id="349521.HCH_03710"/>
<sequence>MSIDSQHDPEQNRLTLNGELTIYCAAEAKAPLLEHKDIDIDLSQLTELDGAGLQLLILAKRDRGARLVNASEAVNKVFSLTGLADMLE</sequence>
<accession>Q2SFX7</accession>
<dbReference type="Gene3D" id="3.30.750.24">
    <property type="entry name" value="STAS domain"/>
    <property type="match status" value="1"/>
</dbReference>
<evidence type="ECO:0000313" key="2">
    <source>
        <dbReference type="EMBL" id="ABC30447.1"/>
    </source>
</evidence>
<reference evidence="2 3" key="1">
    <citation type="journal article" date="2005" name="Nucleic Acids Res.">
        <title>Genomic blueprint of Hahella chejuensis, a marine microbe producing an algicidal agent.</title>
        <authorList>
            <person name="Jeong H."/>
            <person name="Yim J.H."/>
            <person name="Lee C."/>
            <person name="Choi S.-H."/>
            <person name="Park Y.K."/>
            <person name="Yoon S.H."/>
            <person name="Hur C.-G."/>
            <person name="Kang H.-Y."/>
            <person name="Kim D."/>
            <person name="Lee H.H."/>
            <person name="Park K.H."/>
            <person name="Park S.-H."/>
            <person name="Park H.-S."/>
            <person name="Lee H.K."/>
            <person name="Oh T.K."/>
            <person name="Kim J.F."/>
        </authorList>
    </citation>
    <scope>NUCLEOTIDE SEQUENCE [LARGE SCALE GENOMIC DNA]</scope>
    <source>
        <strain evidence="2 3">KCTC 2396</strain>
    </source>
</reference>
<evidence type="ECO:0000259" key="1">
    <source>
        <dbReference type="PROSITE" id="PS50801"/>
    </source>
</evidence>
<dbReference type="KEGG" id="hch:HCH_03710"/>
<dbReference type="SUPFAM" id="SSF52091">
    <property type="entry name" value="SpoIIaa-like"/>
    <property type="match status" value="1"/>
</dbReference>
<dbReference type="CDD" id="cd07043">
    <property type="entry name" value="STAS_anti-anti-sigma_factors"/>
    <property type="match status" value="1"/>
</dbReference>
<gene>
    <name evidence="2" type="ordered locus">HCH_03710</name>
</gene>
<dbReference type="PANTHER" id="PTHR35849:SF2">
    <property type="entry name" value="BLR2341 PROTEIN"/>
    <property type="match status" value="1"/>
</dbReference>
<dbReference type="InterPro" id="IPR052746">
    <property type="entry name" value="MlaB_ABC_Transporter"/>
</dbReference>
<dbReference type="RefSeq" id="WP_011397515.1">
    <property type="nucleotide sequence ID" value="NC_007645.1"/>
</dbReference>
<dbReference type="HOGENOM" id="CLU_115403_14_0_6"/>
<dbReference type="InterPro" id="IPR036513">
    <property type="entry name" value="STAS_dom_sf"/>
</dbReference>
<dbReference type="Pfam" id="PF13466">
    <property type="entry name" value="STAS_2"/>
    <property type="match status" value="1"/>
</dbReference>
<dbReference type="InterPro" id="IPR002645">
    <property type="entry name" value="STAS_dom"/>
</dbReference>
<name>Q2SFX7_HAHCH</name>
<dbReference type="eggNOG" id="COG1366">
    <property type="taxonomic scope" value="Bacteria"/>
</dbReference>
<dbReference type="PANTHER" id="PTHR35849">
    <property type="entry name" value="BLR2341 PROTEIN"/>
    <property type="match status" value="1"/>
</dbReference>
<dbReference type="Proteomes" id="UP000000238">
    <property type="component" value="Chromosome"/>
</dbReference>
<feature type="domain" description="STAS" evidence="1">
    <location>
        <begin position="1"/>
        <end position="88"/>
    </location>
</feature>
<dbReference type="PROSITE" id="PS50801">
    <property type="entry name" value="STAS"/>
    <property type="match status" value="1"/>
</dbReference>
<organism evidence="2 3">
    <name type="scientific">Hahella chejuensis (strain KCTC 2396)</name>
    <dbReference type="NCBI Taxonomy" id="349521"/>
    <lineage>
        <taxon>Bacteria</taxon>
        <taxon>Pseudomonadati</taxon>
        <taxon>Pseudomonadota</taxon>
        <taxon>Gammaproteobacteria</taxon>
        <taxon>Oceanospirillales</taxon>
        <taxon>Hahellaceae</taxon>
        <taxon>Hahella</taxon>
    </lineage>
</organism>
<dbReference type="EMBL" id="CP000155">
    <property type="protein sequence ID" value="ABC30447.1"/>
    <property type="molecule type" value="Genomic_DNA"/>
</dbReference>